<feature type="transmembrane region" description="Helical" evidence="2">
    <location>
        <begin position="6"/>
        <end position="23"/>
    </location>
</feature>
<reference evidence="3" key="1">
    <citation type="submission" date="2021-05" db="EMBL/GenBank/DDBJ databases">
        <authorList>
            <person name="Alioto T."/>
            <person name="Alioto T."/>
            <person name="Gomez Garrido J."/>
        </authorList>
    </citation>
    <scope>NUCLEOTIDE SEQUENCE</scope>
</reference>
<sequence length="225" mass="24831">MGIEWHLHPVVAAVIIVFIIIWTPHSSTSLLPQEDRCATWSKNLLHNTRISSARSRPSEGANLRGGRSPRHSLPAPKAYCCYSLTGQVDTPLLLPTHPPFERLGMHLFSSSQVVATRSTTGHAHTNKLRRFTRPTVVCVRRASIKVVLDGSLKIFLTGTLIRLVDTPSLAPSTNHSHSQPRNQQAAPVATSDGGTPANTQKLRPFGRELRHPCPHPQDDDDRDHP</sequence>
<evidence type="ECO:0000256" key="2">
    <source>
        <dbReference type="SAM" id="Phobius"/>
    </source>
</evidence>
<feature type="compositionally biased region" description="Polar residues" evidence="1">
    <location>
        <begin position="170"/>
        <end position="185"/>
    </location>
</feature>
<protein>
    <submittedName>
        <fullName evidence="3">(northern house mosquito) hypothetical protein</fullName>
    </submittedName>
</protein>
<keyword evidence="2" id="KW-1133">Transmembrane helix</keyword>
<evidence type="ECO:0000313" key="3">
    <source>
        <dbReference type="EMBL" id="CAG6496935.1"/>
    </source>
</evidence>
<feature type="region of interest" description="Disordered" evidence="1">
    <location>
        <begin position="51"/>
        <end position="70"/>
    </location>
</feature>
<organism evidence="3">
    <name type="scientific">Culex pipiens</name>
    <name type="common">House mosquito</name>
    <dbReference type="NCBI Taxonomy" id="7175"/>
    <lineage>
        <taxon>Eukaryota</taxon>
        <taxon>Metazoa</taxon>
        <taxon>Ecdysozoa</taxon>
        <taxon>Arthropoda</taxon>
        <taxon>Hexapoda</taxon>
        <taxon>Insecta</taxon>
        <taxon>Pterygota</taxon>
        <taxon>Neoptera</taxon>
        <taxon>Endopterygota</taxon>
        <taxon>Diptera</taxon>
        <taxon>Nematocera</taxon>
        <taxon>Culicoidea</taxon>
        <taxon>Culicidae</taxon>
        <taxon>Culicinae</taxon>
        <taxon>Culicini</taxon>
        <taxon>Culex</taxon>
        <taxon>Culex</taxon>
    </lineage>
</organism>
<feature type="compositionally biased region" description="Polar residues" evidence="1">
    <location>
        <begin position="192"/>
        <end position="201"/>
    </location>
</feature>
<accession>A0A8D8G750</accession>
<dbReference type="EMBL" id="HBUE01132065">
    <property type="protein sequence ID" value="CAG6496935.1"/>
    <property type="molecule type" value="Transcribed_RNA"/>
</dbReference>
<evidence type="ECO:0000256" key="1">
    <source>
        <dbReference type="SAM" id="MobiDB-lite"/>
    </source>
</evidence>
<dbReference type="AlphaFoldDB" id="A0A8D8G750"/>
<name>A0A8D8G750_CULPI</name>
<proteinExistence type="predicted"/>
<keyword evidence="2" id="KW-0812">Transmembrane</keyword>
<feature type="region of interest" description="Disordered" evidence="1">
    <location>
        <begin position="170"/>
        <end position="225"/>
    </location>
</feature>
<keyword evidence="2" id="KW-0472">Membrane</keyword>